<keyword evidence="2" id="KW-1185">Reference proteome</keyword>
<accession>A0ACB9DR72</accession>
<proteinExistence type="predicted"/>
<evidence type="ECO:0000313" key="1">
    <source>
        <dbReference type="EMBL" id="KAI3749189.1"/>
    </source>
</evidence>
<protein>
    <submittedName>
        <fullName evidence="1">Uncharacterized protein</fullName>
    </submittedName>
</protein>
<dbReference type="Proteomes" id="UP001055811">
    <property type="component" value="Linkage Group LG04"/>
</dbReference>
<gene>
    <name evidence="1" type="ORF">L2E82_19796</name>
</gene>
<sequence length="238" mass="26447">MSSKPLHLLPPAPILSCSPNTHTIINTYINRFPPHRLFHSANQHTKMGKGVFFTSASMLLAVIITATLRSHHHHQLPNDSSSSFTNLTTNASNLLRSNGFNFIATFLHISPDLFLSTPQTTIFAIPDTAISNLSIPPYMTKHLLAYHISPEKLTIQDLLKKSTKTCLPTLIQRQKVSITKNDHIHRVLEINNVLITYPNLFLQGPVAIHGVAGPFASFDHNQEKRSHTSLVLENSAEA</sequence>
<dbReference type="EMBL" id="CM042012">
    <property type="protein sequence ID" value="KAI3749189.1"/>
    <property type="molecule type" value="Genomic_DNA"/>
</dbReference>
<evidence type="ECO:0000313" key="2">
    <source>
        <dbReference type="Proteomes" id="UP001055811"/>
    </source>
</evidence>
<reference evidence="1 2" key="2">
    <citation type="journal article" date="2022" name="Mol. Ecol. Resour.">
        <title>The genomes of chicory, endive, great burdock and yacon provide insights into Asteraceae paleo-polyploidization history and plant inulin production.</title>
        <authorList>
            <person name="Fan W."/>
            <person name="Wang S."/>
            <person name="Wang H."/>
            <person name="Wang A."/>
            <person name="Jiang F."/>
            <person name="Liu H."/>
            <person name="Zhao H."/>
            <person name="Xu D."/>
            <person name="Zhang Y."/>
        </authorList>
    </citation>
    <scope>NUCLEOTIDE SEQUENCE [LARGE SCALE GENOMIC DNA]</scope>
    <source>
        <strain evidence="2">cv. Punajuju</strain>
        <tissue evidence="1">Leaves</tissue>
    </source>
</reference>
<reference evidence="2" key="1">
    <citation type="journal article" date="2022" name="Mol. Ecol. Resour.">
        <title>The genomes of chicory, endive, great burdock and yacon provide insights into Asteraceae palaeo-polyploidization history and plant inulin production.</title>
        <authorList>
            <person name="Fan W."/>
            <person name="Wang S."/>
            <person name="Wang H."/>
            <person name="Wang A."/>
            <person name="Jiang F."/>
            <person name="Liu H."/>
            <person name="Zhao H."/>
            <person name="Xu D."/>
            <person name="Zhang Y."/>
        </authorList>
    </citation>
    <scope>NUCLEOTIDE SEQUENCE [LARGE SCALE GENOMIC DNA]</scope>
    <source>
        <strain evidence="2">cv. Punajuju</strain>
    </source>
</reference>
<comment type="caution">
    <text evidence="1">The sequence shown here is derived from an EMBL/GenBank/DDBJ whole genome shotgun (WGS) entry which is preliminary data.</text>
</comment>
<name>A0ACB9DR72_CICIN</name>
<organism evidence="1 2">
    <name type="scientific">Cichorium intybus</name>
    <name type="common">Chicory</name>
    <dbReference type="NCBI Taxonomy" id="13427"/>
    <lineage>
        <taxon>Eukaryota</taxon>
        <taxon>Viridiplantae</taxon>
        <taxon>Streptophyta</taxon>
        <taxon>Embryophyta</taxon>
        <taxon>Tracheophyta</taxon>
        <taxon>Spermatophyta</taxon>
        <taxon>Magnoliopsida</taxon>
        <taxon>eudicotyledons</taxon>
        <taxon>Gunneridae</taxon>
        <taxon>Pentapetalae</taxon>
        <taxon>asterids</taxon>
        <taxon>campanulids</taxon>
        <taxon>Asterales</taxon>
        <taxon>Asteraceae</taxon>
        <taxon>Cichorioideae</taxon>
        <taxon>Cichorieae</taxon>
        <taxon>Cichoriinae</taxon>
        <taxon>Cichorium</taxon>
    </lineage>
</organism>